<dbReference type="PANTHER" id="PTHR43757">
    <property type="entry name" value="AMINOMETHYLTRANSFERASE"/>
    <property type="match status" value="1"/>
</dbReference>
<dbReference type="SUPFAM" id="SSF101790">
    <property type="entry name" value="Aminomethyltransferase beta-barrel domain"/>
    <property type="match status" value="1"/>
</dbReference>
<reference evidence="3" key="1">
    <citation type="submission" date="2018-05" db="EMBL/GenBank/DDBJ databases">
        <authorList>
            <person name="Lanie J.A."/>
            <person name="Ng W.-L."/>
            <person name="Kazmierczak K.M."/>
            <person name="Andrzejewski T.M."/>
            <person name="Davidsen T.M."/>
            <person name="Wayne K.J."/>
            <person name="Tettelin H."/>
            <person name="Glass J.I."/>
            <person name="Rusch D."/>
            <person name="Podicherti R."/>
            <person name="Tsui H.-C.T."/>
            <person name="Winkler M.E."/>
        </authorList>
    </citation>
    <scope>NUCLEOTIDE SEQUENCE</scope>
</reference>
<dbReference type="PIRSF" id="PIRSF006487">
    <property type="entry name" value="GcvT"/>
    <property type="match status" value="1"/>
</dbReference>
<evidence type="ECO:0000259" key="2">
    <source>
        <dbReference type="Pfam" id="PF08669"/>
    </source>
</evidence>
<dbReference type="InterPro" id="IPR027266">
    <property type="entry name" value="TrmE/GcvT-like"/>
</dbReference>
<dbReference type="InterPro" id="IPR006222">
    <property type="entry name" value="GCVT_N"/>
</dbReference>
<dbReference type="PANTHER" id="PTHR43757:SF2">
    <property type="entry name" value="AMINOMETHYLTRANSFERASE, MITOCHONDRIAL"/>
    <property type="match status" value="1"/>
</dbReference>
<name>A0A381PNV0_9ZZZZ</name>
<evidence type="ECO:0000259" key="1">
    <source>
        <dbReference type="Pfam" id="PF01571"/>
    </source>
</evidence>
<feature type="domain" description="GCVT N-terminal" evidence="1">
    <location>
        <begin position="19"/>
        <end position="265"/>
    </location>
</feature>
<gene>
    <name evidence="3" type="ORF">METZ01_LOCUS21559</name>
</gene>
<sequence>MELIQGPRVRFSPFYRRAEAAGIETATVYNRMVLPVATDDPIADYEALTQRVSLWDVGCQRQVQVRGPDALKLCQYLSARDLSQLQIGIAKYSPLCDHDGRLINDPVVLRVDEDTVWFSIADSDVLLWIRAISGERGDDVEVTEPDVSPLAVQGPSATDTVADVFGAWIRELKFFHFRRINHEGIPLVICRSGWSKQGGFELFLEDGSKGDQLWDLLWEAGQAYDIRVGAPNYAERIENFLLSWGSDTDPDSDPFEAAIGKYVDLGSDHEFVGKRALLAKRHQGPTRELKGLLIDGEPLDPNPEPVGLQTPNGSYAGQTRVVAYSPRYQQNLGLAIVEVPQNLPGTKLQVHTPTGWRAAIVSDLPFDL</sequence>
<evidence type="ECO:0008006" key="4">
    <source>
        <dbReference type="Google" id="ProtNLM"/>
    </source>
</evidence>
<feature type="domain" description="Aminomethyltransferase C-terminal" evidence="2">
    <location>
        <begin position="287"/>
        <end position="366"/>
    </location>
</feature>
<dbReference type="Pfam" id="PF08669">
    <property type="entry name" value="GCV_T_C"/>
    <property type="match status" value="1"/>
</dbReference>
<dbReference type="SUPFAM" id="SSF103025">
    <property type="entry name" value="Folate-binding domain"/>
    <property type="match status" value="1"/>
</dbReference>
<dbReference type="Gene3D" id="3.30.1360.120">
    <property type="entry name" value="Probable tRNA modification gtpase trme, domain 1"/>
    <property type="match status" value="1"/>
</dbReference>
<dbReference type="InterPro" id="IPR029043">
    <property type="entry name" value="GcvT/YgfZ_C"/>
</dbReference>
<dbReference type="Pfam" id="PF01571">
    <property type="entry name" value="GCV_T"/>
    <property type="match status" value="1"/>
</dbReference>
<dbReference type="InterPro" id="IPR013977">
    <property type="entry name" value="GcvT_C"/>
</dbReference>
<proteinExistence type="predicted"/>
<dbReference type="InterPro" id="IPR028896">
    <property type="entry name" value="GcvT/YgfZ/DmdA"/>
</dbReference>
<protein>
    <recommendedName>
        <fullName evidence="4">Aminomethyltransferase folate-binding domain-containing protein</fullName>
    </recommendedName>
</protein>
<organism evidence="3">
    <name type="scientific">marine metagenome</name>
    <dbReference type="NCBI Taxonomy" id="408172"/>
    <lineage>
        <taxon>unclassified sequences</taxon>
        <taxon>metagenomes</taxon>
        <taxon>ecological metagenomes</taxon>
    </lineage>
</organism>
<accession>A0A381PNV0</accession>
<evidence type="ECO:0000313" key="3">
    <source>
        <dbReference type="EMBL" id="SUZ68705.1"/>
    </source>
</evidence>
<dbReference type="AlphaFoldDB" id="A0A381PNV0"/>
<dbReference type="EMBL" id="UINC01001040">
    <property type="protein sequence ID" value="SUZ68705.1"/>
    <property type="molecule type" value="Genomic_DNA"/>
</dbReference>